<evidence type="ECO:0000259" key="13">
    <source>
        <dbReference type="PROSITE" id="PS50929"/>
    </source>
</evidence>
<keyword evidence="10 11" id="KW-0472">Membrane</keyword>
<dbReference type="GO" id="GO:0006869">
    <property type="term" value="P:lipid transport"/>
    <property type="evidence" value="ECO:0007669"/>
    <property type="project" value="UniProtKB-KW"/>
</dbReference>
<accession>A0A0W0YIV8</accession>
<dbReference type="PANTHER" id="PTHR24221:SF402">
    <property type="entry name" value="IRON-SULFUR CLUSTERS TRANSPORTER ABCB7, MITOCHONDRIAL"/>
    <property type="match status" value="1"/>
</dbReference>
<keyword evidence="4" id="KW-0997">Cell inner membrane</keyword>
<dbReference type="PROSITE" id="PS50893">
    <property type="entry name" value="ABC_TRANSPORTER_2"/>
    <property type="match status" value="1"/>
</dbReference>
<dbReference type="GO" id="GO:0140359">
    <property type="term" value="F:ABC-type transporter activity"/>
    <property type="evidence" value="ECO:0007669"/>
    <property type="project" value="InterPro"/>
</dbReference>
<protein>
    <submittedName>
        <fullName evidence="14">ATP-binding transmembrane ABC transporter</fullName>
    </submittedName>
</protein>
<dbReference type="RefSeq" id="WP_058514884.1">
    <property type="nucleotide sequence ID" value="NZ_CAAAIH010000044.1"/>
</dbReference>
<keyword evidence="9" id="KW-0445">Lipid transport</keyword>
<dbReference type="CDD" id="cd18582">
    <property type="entry name" value="ABC_6TM_ATM1_ABCB7"/>
    <property type="match status" value="1"/>
</dbReference>
<dbReference type="InterPro" id="IPR011527">
    <property type="entry name" value="ABC1_TM_dom"/>
</dbReference>
<feature type="transmembrane region" description="Helical" evidence="11">
    <location>
        <begin position="287"/>
        <end position="308"/>
    </location>
</feature>
<keyword evidence="3" id="KW-1003">Cell membrane</keyword>
<evidence type="ECO:0000256" key="9">
    <source>
        <dbReference type="ARBA" id="ARBA00023055"/>
    </source>
</evidence>
<evidence type="ECO:0000256" key="5">
    <source>
        <dbReference type="ARBA" id="ARBA00022692"/>
    </source>
</evidence>
<dbReference type="SUPFAM" id="SSF90123">
    <property type="entry name" value="ABC transporter transmembrane region"/>
    <property type="match status" value="1"/>
</dbReference>
<dbReference type="STRING" id="45074.Lsan_2923"/>
<organism evidence="14 15">
    <name type="scientific">Legionella santicrucis</name>
    <dbReference type="NCBI Taxonomy" id="45074"/>
    <lineage>
        <taxon>Bacteria</taxon>
        <taxon>Pseudomonadati</taxon>
        <taxon>Pseudomonadota</taxon>
        <taxon>Gammaproteobacteria</taxon>
        <taxon>Legionellales</taxon>
        <taxon>Legionellaceae</taxon>
        <taxon>Legionella</taxon>
    </lineage>
</organism>
<feature type="transmembrane region" description="Helical" evidence="11">
    <location>
        <begin position="260"/>
        <end position="280"/>
    </location>
</feature>
<dbReference type="GO" id="GO:0006879">
    <property type="term" value="P:intracellular iron ion homeostasis"/>
    <property type="evidence" value="ECO:0007669"/>
    <property type="project" value="TreeGrafter"/>
</dbReference>
<dbReference type="Gene3D" id="3.40.50.300">
    <property type="entry name" value="P-loop containing nucleotide triphosphate hydrolases"/>
    <property type="match status" value="1"/>
</dbReference>
<sequence length="591" mass="66107">MQFTQRLKAALKLSPYLWPKDRKIRLRLMVSILLLLTTIALNIGVPLIFRQVIDVISSPSSIKLLAVVLMLAYGFAWTFSRAMNQLCMIPLNRVIERGMRLLCLSVFDHLMGLSLRYHSSRKTGEILSVIDRAQFAFWPFFCGLFFLILPTLIEMIIAASILTYLYGFAYGIILIFILGTYMIFSVYGSQWSAQIQEVANEKSSQVSSVLVDSLLNYEVVRSFGTREYEYRRCDAFLAERENAATKQHNSAQWIHLGQGIVMGVGLIILTILSGSGVMAGTLKISDFVLINVYLLQFMVPLGNFGYVLRDINEGLTNFVEVGKILEEEPEVQDAHDAVPLILTSGMVTFDNVHFAYDSRRNILQHVSFNIPAKKTIAIVGPTGAGKSTISKLLFRYYDLSGGRILIDGQDISHVTQTSLQSAIGIVPQHTTLFNDTLYYNIAYGHLDATENDIQQAIKLSHLDEFIACLPDGLNTMVGEHGLKLSGGERQRVAIARVLLKKPAILIFDEATASLDTKTEQLIQKNIEEISHDSTTLIIAHRLSTVVHADEIIVLDHGVVAEKGTHGQLLKQGGLYSQLWKKQIHENLEKEE</sequence>
<dbReference type="InterPro" id="IPR036640">
    <property type="entry name" value="ABC1_TM_sf"/>
</dbReference>
<dbReference type="OrthoDB" id="9806127at2"/>
<dbReference type="InterPro" id="IPR003439">
    <property type="entry name" value="ABC_transporter-like_ATP-bd"/>
</dbReference>
<keyword evidence="8 11" id="KW-1133">Transmembrane helix</keyword>
<dbReference type="SUPFAM" id="SSF52540">
    <property type="entry name" value="P-loop containing nucleoside triphosphate hydrolases"/>
    <property type="match status" value="1"/>
</dbReference>
<feature type="domain" description="ABC transmembrane type-1" evidence="13">
    <location>
        <begin position="30"/>
        <end position="313"/>
    </location>
</feature>
<dbReference type="InterPro" id="IPR003593">
    <property type="entry name" value="AAA+_ATPase"/>
</dbReference>
<evidence type="ECO:0000313" key="15">
    <source>
        <dbReference type="Proteomes" id="UP000054703"/>
    </source>
</evidence>
<dbReference type="InterPro" id="IPR039421">
    <property type="entry name" value="Type_1_exporter"/>
</dbReference>
<dbReference type="FunFam" id="3.40.50.300:FF:000287">
    <property type="entry name" value="Multidrug ABC transporter ATP-binding protein"/>
    <property type="match status" value="1"/>
</dbReference>
<dbReference type="Proteomes" id="UP000054703">
    <property type="component" value="Unassembled WGS sequence"/>
</dbReference>
<keyword evidence="5 11" id="KW-0812">Transmembrane</keyword>
<dbReference type="InterPro" id="IPR027417">
    <property type="entry name" value="P-loop_NTPase"/>
</dbReference>
<dbReference type="PATRIC" id="fig|45074.5.peg.3141"/>
<evidence type="ECO:0000256" key="3">
    <source>
        <dbReference type="ARBA" id="ARBA00022475"/>
    </source>
</evidence>
<dbReference type="GO" id="GO:0016887">
    <property type="term" value="F:ATP hydrolysis activity"/>
    <property type="evidence" value="ECO:0007669"/>
    <property type="project" value="InterPro"/>
</dbReference>
<keyword evidence="15" id="KW-1185">Reference proteome</keyword>
<reference evidence="14 15" key="1">
    <citation type="submission" date="2015-11" db="EMBL/GenBank/DDBJ databases">
        <title>Genomic analysis of 38 Legionella species identifies large and diverse effector repertoires.</title>
        <authorList>
            <person name="Burstein D."/>
            <person name="Amaro F."/>
            <person name="Zusman T."/>
            <person name="Lifshitz Z."/>
            <person name="Cohen O."/>
            <person name="Gilbert J.A."/>
            <person name="Pupko T."/>
            <person name="Shuman H.A."/>
            <person name="Segal G."/>
        </authorList>
    </citation>
    <scope>NUCLEOTIDE SEQUENCE [LARGE SCALE GENOMIC DNA]</scope>
    <source>
        <strain evidence="14 15">SC-63-C7</strain>
    </source>
</reference>
<dbReference type="EMBL" id="LNYU01000081">
    <property type="protein sequence ID" value="KTD56763.1"/>
    <property type="molecule type" value="Genomic_DNA"/>
</dbReference>
<dbReference type="PROSITE" id="PS50929">
    <property type="entry name" value="ABC_TM1F"/>
    <property type="match status" value="1"/>
</dbReference>
<feature type="transmembrane region" description="Helical" evidence="11">
    <location>
        <begin position="164"/>
        <end position="184"/>
    </location>
</feature>
<dbReference type="GO" id="GO:0005524">
    <property type="term" value="F:ATP binding"/>
    <property type="evidence" value="ECO:0007669"/>
    <property type="project" value="UniProtKB-KW"/>
</dbReference>
<dbReference type="GO" id="GO:0005886">
    <property type="term" value="C:plasma membrane"/>
    <property type="evidence" value="ECO:0007669"/>
    <property type="project" value="UniProtKB-SubCell"/>
</dbReference>
<evidence type="ECO:0000256" key="6">
    <source>
        <dbReference type="ARBA" id="ARBA00022741"/>
    </source>
</evidence>
<dbReference type="InterPro" id="IPR017871">
    <property type="entry name" value="ABC_transporter-like_CS"/>
</dbReference>
<feature type="transmembrane region" description="Helical" evidence="11">
    <location>
        <begin position="99"/>
        <end position="117"/>
    </location>
</feature>
<feature type="domain" description="ABC transporter" evidence="12">
    <location>
        <begin position="347"/>
        <end position="581"/>
    </location>
</feature>
<dbReference type="AlphaFoldDB" id="A0A0W0YIV8"/>
<evidence type="ECO:0000256" key="8">
    <source>
        <dbReference type="ARBA" id="ARBA00022989"/>
    </source>
</evidence>
<keyword evidence="7 14" id="KW-0067">ATP-binding</keyword>
<comment type="caution">
    <text evidence="14">The sequence shown here is derived from an EMBL/GenBank/DDBJ whole genome shotgun (WGS) entry which is preliminary data.</text>
</comment>
<dbReference type="SMART" id="SM00382">
    <property type="entry name" value="AAA"/>
    <property type="match status" value="1"/>
</dbReference>
<gene>
    <name evidence="14" type="ORF">Lsan_2923</name>
</gene>
<evidence type="ECO:0000256" key="2">
    <source>
        <dbReference type="ARBA" id="ARBA00022448"/>
    </source>
</evidence>
<dbReference type="Gene3D" id="1.20.1560.10">
    <property type="entry name" value="ABC transporter type 1, transmembrane domain"/>
    <property type="match status" value="1"/>
</dbReference>
<dbReference type="Pfam" id="PF00664">
    <property type="entry name" value="ABC_membrane"/>
    <property type="match status" value="1"/>
</dbReference>
<comment type="subcellular location">
    <subcellularLocation>
        <location evidence="1">Cell membrane</location>
        <topology evidence="1">Multi-pass membrane protein</topology>
    </subcellularLocation>
</comment>
<evidence type="ECO:0000256" key="11">
    <source>
        <dbReference type="SAM" id="Phobius"/>
    </source>
</evidence>
<evidence type="ECO:0000256" key="10">
    <source>
        <dbReference type="ARBA" id="ARBA00023136"/>
    </source>
</evidence>
<dbReference type="Pfam" id="PF00005">
    <property type="entry name" value="ABC_tran"/>
    <property type="match status" value="1"/>
</dbReference>
<feature type="transmembrane region" description="Helical" evidence="11">
    <location>
        <begin position="61"/>
        <end position="79"/>
    </location>
</feature>
<keyword evidence="6" id="KW-0547">Nucleotide-binding</keyword>
<feature type="transmembrane region" description="Helical" evidence="11">
    <location>
        <begin position="28"/>
        <end position="49"/>
    </location>
</feature>
<dbReference type="PROSITE" id="PS00211">
    <property type="entry name" value="ABC_TRANSPORTER_1"/>
    <property type="match status" value="1"/>
</dbReference>
<evidence type="ECO:0000313" key="14">
    <source>
        <dbReference type="EMBL" id="KTD56763.1"/>
    </source>
</evidence>
<evidence type="ECO:0000259" key="12">
    <source>
        <dbReference type="PROSITE" id="PS50893"/>
    </source>
</evidence>
<name>A0A0W0YIV8_9GAMM</name>
<evidence type="ECO:0000256" key="1">
    <source>
        <dbReference type="ARBA" id="ARBA00004651"/>
    </source>
</evidence>
<proteinExistence type="predicted"/>
<keyword evidence="2" id="KW-0813">Transport</keyword>
<feature type="transmembrane region" description="Helical" evidence="11">
    <location>
        <begin position="137"/>
        <end position="157"/>
    </location>
</feature>
<evidence type="ECO:0000256" key="4">
    <source>
        <dbReference type="ARBA" id="ARBA00022519"/>
    </source>
</evidence>
<dbReference type="PANTHER" id="PTHR24221">
    <property type="entry name" value="ATP-BINDING CASSETTE SUB-FAMILY B"/>
    <property type="match status" value="1"/>
</dbReference>
<evidence type="ECO:0000256" key="7">
    <source>
        <dbReference type="ARBA" id="ARBA00022840"/>
    </source>
</evidence>